<dbReference type="OrthoDB" id="21421at2"/>
<reference evidence="4 5" key="1">
    <citation type="submission" date="2017-04" db="EMBL/GenBank/DDBJ databases">
        <title>Comparative genome analysis of Subtercola boreus.</title>
        <authorList>
            <person name="Cho Y.-J."/>
            <person name="Cho A."/>
            <person name="Kim O.-S."/>
            <person name="Lee J.-I."/>
        </authorList>
    </citation>
    <scope>NUCLEOTIDE SEQUENCE [LARGE SCALE GENOMIC DNA]</scope>
    <source>
        <strain evidence="4 5">P27479</strain>
    </source>
</reference>
<dbReference type="InterPro" id="IPR004027">
    <property type="entry name" value="SEC_C_motif"/>
</dbReference>
<evidence type="ECO:0000259" key="3">
    <source>
        <dbReference type="Pfam" id="PF17775"/>
    </source>
</evidence>
<dbReference type="EMBL" id="NBXB01000022">
    <property type="protein sequence ID" value="RFA15042.1"/>
    <property type="molecule type" value="Genomic_DNA"/>
</dbReference>
<dbReference type="Pfam" id="PF17775">
    <property type="entry name" value="YchJ_M-like"/>
    <property type="match status" value="1"/>
</dbReference>
<evidence type="ECO:0000313" key="5">
    <source>
        <dbReference type="Proteomes" id="UP000256541"/>
    </source>
</evidence>
<dbReference type="Gene3D" id="3.10.450.50">
    <property type="match status" value="1"/>
</dbReference>
<evidence type="ECO:0000256" key="1">
    <source>
        <dbReference type="ARBA" id="ARBA00010839"/>
    </source>
</evidence>
<dbReference type="PANTHER" id="PTHR33747">
    <property type="entry name" value="UPF0225 PROTEIN SCO1677"/>
    <property type="match status" value="1"/>
</dbReference>
<dbReference type="InterPro" id="IPR023006">
    <property type="entry name" value="YchJ-like"/>
</dbReference>
<organism evidence="4 5">
    <name type="scientific">Subtercola boreus</name>
    <dbReference type="NCBI Taxonomy" id="120213"/>
    <lineage>
        <taxon>Bacteria</taxon>
        <taxon>Bacillati</taxon>
        <taxon>Actinomycetota</taxon>
        <taxon>Actinomycetes</taxon>
        <taxon>Micrococcales</taxon>
        <taxon>Microbacteriaceae</taxon>
        <taxon>Subtercola</taxon>
    </lineage>
</organism>
<protein>
    <recommendedName>
        <fullName evidence="2">UPF0225 protein B7R22_07470</fullName>
    </recommendedName>
</protein>
<dbReference type="InterPro" id="IPR048469">
    <property type="entry name" value="YchJ-like_M"/>
</dbReference>
<proteinExistence type="inferred from homology"/>
<comment type="similarity">
    <text evidence="1 2">Belongs to the UPF0225 family.</text>
</comment>
<dbReference type="Proteomes" id="UP000256541">
    <property type="component" value="Unassembled WGS sequence"/>
</dbReference>
<dbReference type="InterPro" id="IPR032710">
    <property type="entry name" value="NTF2-like_dom_sf"/>
</dbReference>
<evidence type="ECO:0000256" key="2">
    <source>
        <dbReference type="HAMAP-Rule" id="MF_00612"/>
    </source>
</evidence>
<evidence type="ECO:0000313" key="4">
    <source>
        <dbReference type="EMBL" id="RFA15042.1"/>
    </source>
</evidence>
<dbReference type="Pfam" id="PF02810">
    <property type="entry name" value="SEC-C"/>
    <property type="match status" value="1"/>
</dbReference>
<dbReference type="SUPFAM" id="SSF54427">
    <property type="entry name" value="NTF2-like"/>
    <property type="match status" value="1"/>
</dbReference>
<dbReference type="PANTHER" id="PTHR33747:SF1">
    <property type="entry name" value="ADENYLATE CYCLASE-ASSOCIATED CAP C-TERMINAL DOMAIN-CONTAINING PROTEIN"/>
    <property type="match status" value="1"/>
</dbReference>
<dbReference type="AlphaFoldDB" id="A0A3E0VYA6"/>
<sequence>MTDARDTPGAAWPPPAPTERCPCLSGNPYGECCRPFHAGEQQAPTAERLMRSRYSAFAVGDAAYLLATWHPSTRPAAGDLELDPAQRWYRLDILDRTGGGMLGQTGTVEFVARFRLDAERGELHETSSFEKLDGKWYYLAG</sequence>
<dbReference type="RefSeq" id="WP_116411160.1">
    <property type="nucleotide sequence ID" value="NZ_NBXB01000022.1"/>
</dbReference>
<name>A0A3E0VYA6_9MICO</name>
<gene>
    <name evidence="4" type="ORF">B7R22_07470</name>
</gene>
<dbReference type="HAMAP" id="MF_00612">
    <property type="entry name" value="UPF0225"/>
    <property type="match status" value="1"/>
</dbReference>
<accession>A0A3E0VYA6</accession>
<comment type="caution">
    <text evidence="4">The sequence shown here is derived from an EMBL/GenBank/DDBJ whole genome shotgun (WGS) entry which is preliminary data.</text>
</comment>
<feature type="domain" description="YchJ-like middle NTF2-like" evidence="3">
    <location>
        <begin position="45"/>
        <end position="141"/>
    </location>
</feature>